<organism evidence="4 5">
    <name type="scientific">Intrasporangium calvum</name>
    <dbReference type="NCBI Taxonomy" id="53358"/>
    <lineage>
        <taxon>Bacteria</taxon>
        <taxon>Bacillati</taxon>
        <taxon>Actinomycetota</taxon>
        <taxon>Actinomycetes</taxon>
        <taxon>Micrococcales</taxon>
        <taxon>Intrasporangiaceae</taxon>
        <taxon>Intrasporangium</taxon>
    </lineage>
</organism>
<dbReference type="InterPro" id="IPR036465">
    <property type="entry name" value="vWFA_dom_sf"/>
</dbReference>
<feature type="region of interest" description="Disordered" evidence="1">
    <location>
        <begin position="1"/>
        <end position="25"/>
    </location>
</feature>
<dbReference type="PROSITE" id="PS50234">
    <property type="entry name" value="VWFA"/>
    <property type="match status" value="1"/>
</dbReference>
<feature type="compositionally biased region" description="Basic and acidic residues" evidence="1">
    <location>
        <begin position="1"/>
        <end position="11"/>
    </location>
</feature>
<name>A0ABT5GHW6_9MICO</name>
<dbReference type="InterPro" id="IPR002035">
    <property type="entry name" value="VWF_A"/>
</dbReference>
<gene>
    <name evidence="4" type="ORF">OO014_11010</name>
</gene>
<evidence type="ECO:0000256" key="2">
    <source>
        <dbReference type="SAM" id="Phobius"/>
    </source>
</evidence>
<sequence>MDFGGRDETSKTHAAVPPPASRRVGPYEASLLATRESRRHEVQQRQLRKRQVRITVAAAAAVAVVAGVGIGFQLLRGGSDAPPLAAPGAAPAAPSTQHVTSGCKRPAHLTVAVPAAMAPAFTAVVEGFTAQPGVPCAAFTVVPLESSTVAQSLAGPTRPDAWVVDAHLWLEQANSRAGLGLVADEPFAATPVVLAMTPASAEETERAAWAALAEGSDDGPRLALPDPTTSTVGLLGLAAAAPDASETALKRVAESARSFTEPGSAIVAASDARRDVTTPVSMAELTRYNATNANSPLTGVAPADGSPTLEYSLVAVADGTVASRVLRSLRDFLASDAARAVVAAHGFTPPGAGASAPAAPSSSVEAAPAGTRTGAEAPATTALGKVTPLPALSLATAEKLRDAWAAVQPAPSGVLALDTSGTTLSQVAGSTILDRISEGAQLGIGRLPDRARVGLWLYGQHLGPKGEDHLVVVAPGALSRAGQLQAIAKGLESMPTVAGGGRGLYDTVIAAVDAARAQAQPGRASTAVVVTAGPNDDDFGASLGAVKAHLSKNDPAKGVQLVIIGVGSKPDATLLTEVARSAGGTYQAVQGSDDLAPAIAAALAGRP</sequence>
<dbReference type="Pfam" id="PF13531">
    <property type="entry name" value="SBP_bac_11"/>
    <property type="match status" value="1"/>
</dbReference>
<dbReference type="Gene3D" id="3.40.190.10">
    <property type="entry name" value="Periplasmic binding protein-like II"/>
    <property type="match status" value="2"/>
</dbReference>
<comment type="caution">
    <text evidence="4">The sequence shown here is derived from an EMBL/GenBank/DDBJ whole genome shotgun (WGS) entry which is preliminary data.</text>
</comment>
<evidence type="ECO:0000313" key="5">
    <source>
        <dbReference type="Proteomes" id="UP001150259"/>
    </source>
</evidence>
<feature type="compositionally biased region" description="Low complexity" evidence="1">
    <location>
        <begin position="351"/>
        <end position="370"/>
    </location>
</feature>
<feature type="transmembrane region" description="Helical" evidence="2">
    <location>
        <begin position="54"/>
        <end position="75"/>
    </location>
</feature>
<dbReference type="SUPFAM" id="SSF53850">
    <property type="entry name" value="Periplasmic binding protein-like II"/>
    <property type="match status" value="1"/>
</dbReference>
<evidence type="ECO:0000256" key="1">
    <source>
        <dbReference type="SAM" id="MobiDB-lite"/>
    </source>
</evidence>
<keyword evidence="2" id="KW-0472">Membrane</keyword>
<dbReference type="SUPFAM" id="SSF53300">
    <property type="entry name" value="vWA-like"/>
    <property type="match status" value="1"/>
</dbReference>
<reference evidence="4 5" key="1">
    <citation type="submission" date="2022-11" db="EMBL/GenBank/DDBJ databases">
        <title>Anaerobic phenanthrene biodegradation by a DNRA strain PheN6.</title>
        <authorList>
            <person name="Zhang Z."/>
        </authorList>
    </citation>
    <scope>NUCLEOTIDE SEQUENCE [LARGE SCALE GENOMIC DNA]</scope>
    <source>
        <strain evidence="4 5">PheN6</strain>
    </source>
</reference>
<accession>A0ABT5GHW6</accession>
<protein>
    <submittedName>
        <fullName evidence="4">Substrate-binding and VWA domain-containing protein</fullName>
    </submittedName>
</protein>
<feature type="domain" description="VWFA" evidence="3">
    <location>
        <begin position="412"/>
        <end position="603"/>
    </location>
</feature>
<dbReference type="EMBL" id="JAPFQL010000042">
    <property type="protein sequence ID" value="MDC5697792.1"/>
    <property type="molecule type" value="Genomic_DNA"/>
</dbReference>
<keyword evidence="5" id="KW-1185">Reference proteome</keyword>
<keyword evidence="2" id="KW-0812">Transmembrane</keyword>
<evidence type="ECO:0000259" key="3">
    <source>
        <dbReference type="PROSITE" id="PS50234"/>
    </source>
</evidence>
<dbReference type="RefSeq" id="WP_272462364.1">
    <property type="nucleotide sequence ID" value="NZ_JAPFQL010000042.1"/>
</dbReference>
<feature type="region of interest" description="Disordered" evidence="1">
    <location>
        <begin position="351"/>
        <end position="379"/>
    </location>
</feature>
<proteinExistence type="predicted"/>
<dbReference type="Proteomes" id="UP001150259">
    <property type="component" value="Unassembled WGS sequence"/>
</dbReference>
<evidence type="ECO:0000313" key="4">
    <source>
        <dbReference type="EMBL" id="MDC5697792.1"/>
    </source>
</evidence>
<keyword evidence="2" id="KW-1133">Transmembrane helix</keyword>
<dbReference type="Gene3D" id="3.40.50.410">
    <property type="entry name" value="von Willebrand factor, type A domain"/>
    <property type="match status" value="1"/>
</dbReference>